<keyword evidence="5" id="KW-1185">Reference proteome</keyword>
<feature type="domain" description="MmgE/PrpD N-terminal" evidence="2">
    <location>
        <begin position="16"/>
        <end position="249"/>
    </location>
</feature>
<evidence type="ECO:0000256" key="1">
    <source>
        <dbReference type="ARBA" id="ARBA00006174"/>
    </source>
</evidence>
<evidence type="ECO:0000259" key="3">
    <source>
        <dbReference type="Pfam" id="PF19305"/>
    </source>
</evidence>
<dbReference type="InterPro" id="IPR045336">
    <property type="entry name" value="MmgE_PrpD_N"/>
</dbReference>
<dbReference type="InterPro" id="IPR045337">
    <property type="entry name" value="MmgE_PrpD_C"/>
</dbReference>
<dbReference type="PANTHER" id="PTHR16943:SF8">
    <property type="entry name" value="2-METHYLCITRATE DEHYDRATASE"/>
    <property type="match status" value="1"/>
</dbReference>
<gene>
    <name evidence="4" type="ORF">H9622_03935</name>
</gene>
<evidence type="ECO:0000313" key="4">
    <source>
        <dbReference type="EMBL" id="MBD8022738.1"/>
    </source>
</evidence>
<dbReference type="InterPro" id="IPR042188">
    <property type="entry name" value="MmgE/PrpD_sf_2"/>
</dbReference>
<proteinExistence type="inferred from homology"/>
<dbReference type="Pfam" id="PF03972">
    <property type="entry name" value="MmgE_PrpD_N"/>
    <property type="match status" value="1"/>
</dbReference>
<organism evidence="4 5">
    <name type="scientific">Microbacterium gallinarum</name>
    <dbReference type="NCBI Taxonomy" id="2762209"/>
    <lineage>
        <taxon>Bacteria</taxon>
        <taxon>Bacillati</taxon>
        <taxon>Actinomycetota</taxon>
        <taxon>Actinomycetes</taxon>
        <taxon>Micrococcales</taxon>
        <taxon>Microbacteriaceae</taxon>
        <taxon>Microbacterium</taxon>
    </lineage>
</organism>
<dbReference type="InterPro" id="IPR036148">
    <property type="entry name" value="MmgE/PrpD_sf"/>
</dbReference>
<comment type="similarity">
    <text evidence="1">Belongs to the PrpD family.</text>
</comment>
<evidence type="ECO:0000313" key="5">
    <source>
        <dbReference type="Proteomes" id="UP000602532"/>
    </source>
</evidence>
<comment type="caution">
    <text evidence="4">The sequence shown here is derived from an EMBL/GenBank/DDBJ whole genome shotgun (WGS) entry which is preliminary data.</text>
</comment>
<dbReference type="Gene3D" id="3.30.1330.120">
    <property type="entry name" value="2-methylcitrate dehydratase PrpD"/>
    <property type="match status" value="1"/>
</dbReference>
<dbReference type="Proteomes" id="UP000602532">
    <property type="component" value="Unassembled WGS sequence"/>
</dbReference>
<dbReference type="InterPro" id="IPR042183">
    <property type="entry name" value="MmgE/PrpD_sf_1"/>
</dbReference>
<protein>
    <submittedName>
        <fullName evidence="4">MmgE/PrpD family protein</fullName>
    </submittedName>
</protein>
<reference evidence="4 5" key="1">
    <citation type="submission" date="2020-08" db="EMBL/GenBank/DDBJ databases">
        <title>A Genomic Blueprint of the Chicken Gut Microbiome.</title>
        <authorList>
            <person name="Gilroy R."/>
            <person name="Ravi A."/>
            <person name="Getino M."/>
            <person name="Pursley I."/>
            <person name="Horton D.L."/>
            <person name="Alikhan N.-F."/>
            <person name="Baker D."/>
            <person name="Gharbi K."/>
            <person name="Hall N."/>
            <person name="Watson M."/>
            <person name="Adriaenssens E.M."/>
            <person name="Foster-Nyarko E."/>
            <person name="Jarju S."/>
            <person name="Secka A."/>
            <person name="Antonio M."/>
            <person name="Oren A."/>
            <person name="Chaudhuri R."/>
            <person name="La Ragione R.M."/>
            <person name="Hildebrand F."/>
            <person name="Pallen M.J."/>
        </authorList>
    </citation>
    <scope>NUCLEOTIDE SEQUENCE [LARGE SCALE GENOMIC DNA]</scope>
    <source>
        <strain evidence="4 5">Sa1CUA4</strain>
    </source>
</reference>
<evidence type="ECO:0000259" key="2">
    <source>
        <dbReference type="Pfam" id="PF03972"/>
    </source>
</evidence>
<dbReference type="Gene3D" id="1.10.4100.10">
    <property type="entry name" value="2-methylcitrate dehydratase PrpD"/>
    <property type="match status" value="1"/>
</dbReference>
<name>A0ABR8X0M8_9MICO</name>
<sequence length="467" mass="48549">MIVVTETTAEIGVTQTLAAFAADGPAAGVDHRDAVARALVDTVGVSLGAAGTPGERILADWARAESSAGTATVWTTGEKASPSVAALVNGTAAHVLDFDDYSPSMPLHPSAVILPALVAVAESGDVTPTRFVEAYDVGAAAFRALADVLPQHVHYARGWHSTSTIGRLAAVAALVRLVGLDRESARHALGIVSSLAAGSRPNFGSMTKPFHAGSAARDAVMAVELAGAGFTGNPDELEAPGGFLERYGDPDAAPVGSLAETLDERLEYWQDAWPRDWGLKRYPSCYGTHRGIDAMLQLRSEGIAGIPTRIRATLHPRGTRPLRTAPPTDPTQAKFSLEYCLASAFLRGGVGLDDFTLGAFSDPEVRSLMGAVSVAESAVPPTGDPVFQTGYTVVELEFEDGSVRSARVEVTRGQAGDPLSDAELRAKFVDCCSAGGIGVAGAERIFASIQSAPGAGFTSLIPRRTTA</sequence>
<dbReference type="EMBL" id="JACSPM010000001">
    <property type="protein sequence ID" value="MBD8022738.1"/>
    <property type="molecule type" value="Genomic_DNA"/>
</dbReference>
<dbReference type="InterPro" id="IPR005656">
    <property type="entry name" value="MmgE_PrpD"/>
</dbReference>
<feature type="domain" description="MmgE/PrpD C-terminal" evidence="3">
    <location>
        <begin position="282"/>
        <end position="433"/>
    </location>
</feature>
<dbReference type="PANTHER" id="PTHR16943">
    <property type="entry name" value="2-METHYLCITRATE DEHYDRATASE-RELATED"/>
    <property type="match status" value="1"/>
</dbReference>
<accession>A0ABR8X0M8</accession>
<dbReference type="SUPFAM" id="SSF103378">
    <property type="entry name" value="2-methylcitrate dehydratase PrpD"/>
    <property type="match status" value="1"/>
</dbReference>
<dbReference type="Pfam" id="PF19305">
    <property type="entry name" value="MmgE_PrpD_C"/>
    <property type="match status" value="1"/>
</dbReference>